<reference evidence="8" key="2">
    <citation type="submission" date="2020-04" db="EMBL/GenBank/DDBJ databases">
        <authorList>
            <person name="Santos R.A.C."/>
            <person name="Steenwyk J.L."/>
            <person name="Rivero-Menendez O."/>
            <person name="Mead M.E."/>
            <person name="Silva L.P."/>
            <person name="Bastos R.W."/>
            <person name="Alastruey-Izquierdo A."/>
            <person name="Goldman G.H."/>
            <person name="Rokas A."/>
        </authorList>
    </citation>
    <scope>NUCLEOTIDE SEQUENCE</scope>
    <source>
        <strain evidence="8">CNM-CM6805</strain>
    </source>
</reference>
<evidence type="ECO:0000256" key="3">
    <source>
        <dbReference type="ARBA" id="ARBA00023015"/>
    </source>
</evidence>
<name>A0A8H4GTN5_9EURO</name>
<dbReference type="EMBL" id="JAAAPX010000155">
    <property type="protein sequence ID" value="KAF4228321.1"/>
    <property type="molecule type" value="Genomic_DNA"/>
</dbReference>
<keyword evidence="4" id="KW-0238">DNA-binding</keyword>
<dbReference type="InterPro" id="IPR036864">
    <property type="entry name" value="Zn2-C6_fun-type_DNA-bd_sf"/>
</dbReference>
<evidence type="ECO:0000256" key="1">
    <source>
        <dbReference type="ARBA" id="ARBA00022723"/>
    </source>
</evidence>
<keyword evidence="2" id="KW-0862">Zinc</keyword>
<evidence type="ECO:0000313" key="8">
    <source>
        <dbReference type="EMBL" id="KAF4228321.1"/>
    </source>
</evidence>
<evidence type="ECO:0000256" key="2">
    <source>
        <dbReference type="ARBA" id="ARBA00022833"/>
    </source>
</evidence>
<dbReference type="PROSITE" id="PS50048">
    <property type="entry name" value="ZN2_CY6_FUNGAL_2"/>
    <property type="match status" value="1"/>
</dbReference>
<keyword evidence="5" id="KW-0804">Transcription</keyword>
<dbReference type="InterPro" id="IPR001138">
    <property type="entry name" value="Zn2Cys6_DnaBD"/>
</dbReference>
<dbReference type="AlphaFoldDB" id="A0A8H4GTN5"/>
<dbReference type="Gene3D" id="4.10.240.10">
    <property type="entry name" value="Zn(2)-C6 fungal-type DNA-binding domain"/>
    <property type="match status" value="1"/>
</dbReference>
<dbReference type="CDD" id="cd00067">
    <property type="entry name" value="GAL4"/>
    <property type="match status" value="1"/>
</dbReference>
<sequence>MSLRKTSCRACVAAKRRCDHGVPSCSRCCKKAIACHYPYPPPQVKGDQSLAPAAHIGSRSEIDPTGWSTCELTPVEGSIEPSMISNQGDNTLNPMSFLEGPMACGQAWNVPQGASYWRPLPSSADGFTSALPRIERRVLEFWPRVHDRETWGFCVRTFLGYVDHFLDTGAMPLFGSLVDRTSDLPPLLREAYGVCAAYRTSKHAKKPFYHQLLNAAVNSIGLNTPTHTDLHDQLNRIQALVLYYILFLAGGISDKPLLRQLDRMLSQGTADLERMELASRQATRDKTQLDSHFSESHLNDWLLCESARRLVMISYLVRAVHSVVQFQRCDYIKYLVGLPVSTKSYAELCWDEFIYEREQSPGQSISGVISYDEFVSDWEQGGLVQVDEFRHLLLVACKGLGSVQERTSKELVPTFDNFMCDNKDS</sequence>
<accession>A0A8H4GTN5</accession>
<evidence type="ECO:0000256" key="4">
    <source>
        <dbReference type="ARBA" id="ARBA00023125"/>
    </source>
</evidence>
<dbReference type="PANTHER" id="PTHR47660">
    <property type="entry name" value="TRANSCRIPTION FACTOR WITH C2H2 AND ZN(2)-CYS(6) DNA BINDING DOMAIN (EUROFUNG)-RELATED-RELATED"/>
    <property type="match status" value="1"/>
</dbReference>
<keyword evidence="1" id="KW-0479">Metal-binding</keyword>
<evidence type="ECO:0000259" key="7">
    <source>
        <dbReference type="PROSITE" id="PS50048"/>
    </source>
</evidence>
<evidence type="ECO:0000256" key="6">
    <source>
        <dbReference type="ARBA" id="ARBA00023242"/>
    </source>
</evidence>
<evidence type="ECO:0000256" key="5">
    <source>
        <dbReference type="ARBA" id="ARBA00023163"/>
    </source>
</evidence>
<protein>
    <recommendedName>
        <fullName evidence="7">Zn(2)-C6 fungal-type domain-containing protein</fullName>
    </recommendedName>
</protein>
<feature type="domain" description="Zn(2)-C6 fungal-type" evidence="7">
    <location>
        <begin position="7"/>
        <end position="37"/>
    </location>
</feature>
<dbReference type="Proteomes" id="UP000653565">
    <property type="component" value="Unassembled WGS sequence"/>
</dbReference>
<dbReference type="GO" id="GO:0003677">
    <property type="term" value="F:DNA binding"/>
    <property type="evidence" value="ECO:0007669"/>
    <property type="project" value="UniProtKB-KW"/>
</dbReference>
<dbReference type="OrthoDB" id="4216928at2759"/>
<reference evidence="8" key="1">
    <citation type="journal article" date="2020" name="bioRxiv">
        <title>Genomic and phenotypic heterogeneity of clinical isolates of the human pathogens Aspergillus fumigatus, Aspergillus lentulus and Aspergillus fumigatiaffinis.</title>
        <authorList>
            <person name="dos Santos R.A.C."/>
            <person name="Steenwyk J.L."/>
            <person name="Rivero-Menendez O."/>
            <person name="Mead M.E."/>
            <person name="Silva L.P."/>
            <person name="Bastos R.W."/>
            <person name="Alastruey-Izquierdo A."/>
            <person name="Goldman G.H."/>
            <person name="Rokas A."/>
        </authorList>
    </citation>
    <scope>NUCLEOTIDE SEQUENCE</scope>
    <source>
        <strain evidence="8">CNM-CM6805</strain>
    </source>
</reference>
<organism evidence="8 9">
    <name type="scientific">Aspergillus fumigatiaffinis</name>
    <dbReference type="NCBI Taxonomy" id="340414"/>
    <lineage>
        <taxon>Eukaryota</taxon>
        <taxon>Fungi</taxon>
        <taxon>Dikarya</taxon>
        <taxon>Ascomycota</taxon>
        <taxon>Pezizomycotina</taxon>
        <taxon>Eurotiomycetes</taxon>
        <taxon>Eurotiomycetidae</taxon>
        <taxon>Eurotiales</taxon>
        <taxon>Aspergillaceae</taxon>
        <taxon>Aspergillus</taxon>
        <taxon>Aspergillus subgen. Fumigati</taxon>
    </lineage>
</organism>
<keyword evidence="9" id="KW-1185">Reference proteome</keyword>
<gene>
    <name evidence="8" type="ORF">CNMCM6805_002233</name>
</gene>
<keyword evidence="6" id="KW-0539">Nucleus</keyword>
<evidence type="ECO:0000313" key="9">
    <source>
        <dbReference type="Proteomes" id="UP000653565"/>
    </source>
</evidence>
<proteinExistence type="predicted"/>
<comment type="caution">
    <text evidence="8">The sequence shown here is derived from an EMBL/GenBank/DDBJ whole genome shotgun (WGS) entry which is preliminary data.</text>
</comment>
<keyword evidence="3" id="KW-0805">Transcription regulation</keyword>
<dbReference type="GO" id="GO:0000981">
    <property type="term" value="F:DNA-binding transcription factor activity, RNA polymerase II-specific"/>
    <property type="evidence" value="ECO:0007669"/>
    <property type="project" value="InterPro"/>
</dbReference>
<dbReference type="SUPFAM" id="SSF57701">
    <property type="entry name" value="Zn2/Cys6 DNA-binding domain"/>
    <property type="match status" value="1"/>
</dbReference>
<dbReference type="GO" id="GO:0008270">
    <property type="term" value="F:zinc ion binding"/>
    <property type="evidence" value="ECO:0007669"/>
    <property type="project" value="InterPro"/>
</dbReference>